<reference evidence="2 3" key="1">
    <citation type="submission" date="2018-06" db="EMBL/GenBank/DDBJ databases">
        <title>Comparative genomics reveals the genomic features of Rhizophagus irregularis, R. cerebriforme, R. diaphanum and Gigaspora rosea, and their symbiotic lifestyle signature.</title>
        <authorList>
            <person name="Morin E."/>
            <person name="San Clemente H."/>
            <person name="Chen E.C.H."/>
            <person name="De La Providencia I."/>
            <person name="Hainaut M."/>
            <person name="Kuo A."/>
            <person name="Kohler A."/>
            <person name="Murat C."/>
            <person name="Tang N."/>
            <person name="Roy S."/>
            <person name="Loubradou J."/>
            <person name="Henrissat B."/>
            <person name="Grigoriev I.V."/>
            <person name="Corradi N."/>
            <person name="Roux C."/>
            <person name="Martin F.M."/>
        </authorList>
    </citation>
    <scope>NUCLEOTIDE SEQUENCE [LARGE SCALE GENOMIC DNA]</scope>
    <source>
        <strain evidence="2 3">DAOM 194757</strain>
    </source>
</reference>
<feature type="transmembrane region" description="Helical" evidence="1">
    <location>
        <begin position="112"/>
        <end position="129"/>
    </location>
</feature>
<gene>
    <name evidence="2" type="ORF">C2G38_2175555</name>
</gene>
<keyword evidence="1" id="KW-0812">Transmembrane</keyword>
<dbReference type="AlphaFoldDB" id="A0A397VIK0"/>
<sequence length="180" mass="20768">MITGTPASEAKKLWWKLWLIINFIFYLLLILSIVTVYRSREQGQALTIAFVIIILVEIIQRIIIVYSIYKEVSLSFCEMFCVLIFKAEYYLLWGNCEIDEKTVDKLNTISDLFSIAYLAVLAWVIYNGLSKIKNDPDIKRNFLITSSLVTMIAVINFIKFLISLLKQFCNLSPPPYSSSV</sequence>
<organism evidence="2 3">
    <name type="scientific">Gigaspora rosea</name>
    <dbReference type="NCBI Taxonomy" id="44941"/>
    <lineage>
        <taxon>Eukaryota</taxon>
        <taxon>Fungi</taxon>
        <taxon>Fungi incertae sedis</taxon>
        <taxon>Mucoromycota</taxon>
        <taxon>Glomeromycotina</taxon>
        <taxon>Glomeromycetes</taxon>
        <taxon>Diversisporales</taxon>
        <taxon>Gigasporaceae</taxon>
        <taxon>Gigaspora</taxon>
    </lineage>
</organism>
<name>A0A397VIK0_9GLOM</name>
<accession>A0A397VIK0</accession>
<evidence type="ECO:0000313" key="3">
    <source>
        <dbReference type="Proteomes" id="UP000266673"/>
    </source>
</evidence>
<comment type="caution">
    <text evidence="2">The sequence shown here is derived from an EMBL/GenBank/DDBJ whole genome shotgun (WGS) entry which is preliminary data.</text>
</comment>
<proteinExistence type="predicted"/>
<feature type="transmembrane region" description="Helical" evidence="1">
    <location>
        <begin position="13"/>
        <end position="34"/>
    </location>
</feature>
<evidence type="ECO:0000256" key="1">
    <source>
        <dbReference type="SAM" id="Phobius"/>
    </source>
</evidence>
<dbReference type="EMBL" id="QKWP01000339">
    <property type="protein sequence ID" value="RIB21832.1"/>
    <property type="molecule type" value="Genomic_DNA"/>
</dbReference>
<keyword evidence="1" id="KW-0472">Membrane</keyword>
<dbReference type="Proteomes" id="UP000266673">
    <property type="component" value="Unassembled WGS sequence"/>
</dbReference>
<keyword evidence="3" id="KW-1185">Reference proteome</keyword>
<feature type="transmembrane region" description="Helical" evidence="1">
    <location>
        <begin position="141"/>
        <end position="165"/>
    </location>
</feature>
<dbReference type="OrthoDB" id="2379169at2759"/>
<feature type="transmembrane region" description="Helical" evidence="1">
    <location>
        <begin position="46"/>
        <end position="69"/>
    </location>
</feature>
<keyword evidence="1" id="KW-1133">Transmembrane helix</keyword>
<protein>
    <submittedName>
        <fullName evidence="2">Uncharacterized protein</fullName>
    </submittedName>
</protein>
<evidence type="ECO:0000313" key="2">
    <source>
        <dbReference type="EMBL" id="RIB21832.1"/>
    </source>
</evidence>